<keyword evidence="5" id="KW-1185">Reference proteome</keyword>
<comment type="caution">
    <text evidence="4">The sequence shown here is derived from an EMBL/GenBank/DDBJ whole genome shotgun (WGS) entry which is preliminary data.</text>
</comment>
<dbReference type="CDD" id="cd22191">
    <property type="entry name" value="DPBB_RlpA_EXP_N-like"/>
    <property type="match status" value="1"/>
</dbReference>
<organism evidence="4 5">
    <name type="scientific">Ceratobasidium theobromae</name>
    <dbReference type="NCBI Taxonomy" id="1582974"/>
    <lineage>
        <taxon>Eukaryota</taxon>
        <taxon>Fungi</taxon>
        <taxon>Dikarya</taxon>
        <taxon>Basidiomycota</taxon>
        <taxon>Agaricomycotina</taxon>
        <taxon>Agaricomycetes</taxon>
        <taxon>Cantharellales</taxon>
        <taxon>Ceratobasidiaceae</taxon>
        <taxon>Ceratobasidium</taxon>
    </lineage>
</organism>
<dbReference type="SUPFAM" id="SSF50685">
    <property type="entry name" value="Barwin-like endoglucanases"/>
    <property type="match status" value="1"/>
</dbReference>
<keyword evidence="1 2" id="KW-0732">Signal</keyword>
<sequence>MQFEFLCKLVVVFVAVLVLKLDLVSSALAVPVNHDSVSDSTLIARASTYSGQASHYSPSAGMGACGWLNKDSDLVATISYAMFKSMMPDANPNHSKACGKTIRVTAKGKTVQAKVVDFCATCGNYDLDLSPAAYRKLAPLSSNRIGVSWKFT</sequence>
<gene>
    <name evidence="4" type="ORF">CTheo_6656</name>
</gene>
<dbReference type="Pfam" id="PF03330">
    <property type="entry name" value="DPBB_1"/>
    <property type="match status" value="1"/>
</dbReference>
<feature type="chain" id="PRO_5024368397" evidence="2">
    <location>
        <begin position="30"/>
        <end position="152"/>
    </location>
</feature>
<dbReference type="PANTHER" id="PTHR31836">
    <property type="match status" value="1"/>
</dbReference>
<evidence type="ECO:0000313" key="4">
    <source>
        <dbReference type="EMBL" id="KAB5589913.1"/>
    </source>
</evidence>
<dbReference type="InterPro" id="IPR036908">
    <property type="entry name" value="RlpA-like_sf"/>
</dbReference>
<dbReference type="Gene3D" id="2.40.40.10">
    <property type="entry name" value="RlpA-like domain"/>
    <property type="match status" value="1"/>
</dbReference>
<protein>
    <submittedName>
        <fullName evidence="4">Putative effector protein</fullName>
    </submittedName>
</protein>
<dbReference type="InterPro" id="IPR051477">
    <property type="entry name" value="Expansin_CellWall"/>
</dbReference>
<dbReference type="EMBL" id="SSOP01000217">
    <property type="protein sequence ID" value="KAB5589913.1"/>
    <property type="molecule type" value="Genomic_DNA"/>
</dbReference>
<feature type="domain" description="RlpA-like protein double-psi beta-barrel" evidence="3">
    <location>
        <begin position="93"/>
        <end position="147"/>
    </location>
</feature>
<dbReference type="OrthoDB" id="623670at2759"/>
<name>A0A5N5QEH6_9AGAM</name>
<evidence type="ECO:0000256" key="2">
    <source>
        <dbReference type="SAM" id="SignalP"/>
    </source>
</evidence>
<accession>A0A5N5QEH6</accession>
<evidence type="ECO:0000256" key="1">
    <source>
        <dbReference type="ARBA" id="ARBA00022729"/>
    </source>
</evidence>
<evidence type="ECO:0000313" key="5">
    <source>
        <dbReference type="Proteomes" id="UP000383932"/>
    </source>
</evidence>
<feature type="signal peptide" evidence="2">
    <location>
        <begin position="1"/>
        <end position="29"/>
    </location>
</feature>
<reference evidence="4 5" key="1">
    <citation type="journal article" date="2019" name="Fungal Biol. Biotechnol.">
        <title>Draft genome sequence of fastidious pathogen Ceratobasidium theobromae, which causes vascular-streak dieback in Theobroma cacao.</title>
        <authorList>
            <person name="Ali S.S."/>
            <person name="Asman A."/>
            <person name="Shao J."/>
            <person name="Firmansyah A.P."/>
            <person name="Susilo A.W."/>
            <person name="Rosmana A."/>
            <person name="McMahon P."/>
            <person name="Junaid M."/>
            <person name="Guest D."/>
            <person name="Kheng T.Y."/>
            <person name="Meinhardt L.W."/>
            <person name="Bailey B.A."/>
        </authorList>
    </citation>
    <scope>NUCLEOTIDE SEQUENCE [LARGE SCALE GENOMIC DNA]</scope>
    <source>
        <strain evidence="4 5">CT2</strain>
    </source>
</reference>
<dbReference type="PANTHER" id="PTHR31836:SF28">
    <property type="entry name" value="SRCR DOMAIN-CONTAINING PROTEIN-RELATED"/>
    <property type="match status" value="1"/>
</dbReference>
<evidence type="ECO:0000259" key="3">
    <source>
        <dbReference type="Pfam" id="PF03330"/>
    </source>
</evidence>
<dbReference type="Proteomes" id="UP000383932">
    <property type="component" value="Unassembled WGS sequence"/>
</dbReference>
<dbReference type="AlphaFoldDB" id="A0A5N5QEH6"/>
<dbReference type="InterPro" id="IPR009009">
    <property type="entry name" value="RlpA-like_DPBB"/>
</dbReference>
<proteinExistence type="predicted"/>